<proteinExistence type="predicted"/>
<evidence type="ECO:0000256" key="1">
    <source>
        <dbReference type="SAM" id="SignalP"/>
    </source>
</evidence>
<feature type="signal peptide" evidence="1">
    <location>
        <begin position="1"/>
        <end position="26"/>
    </location>
</feature>
<evidence type="ECO:0000313" key="3">
    <source>
        <dbReference type="Proteomes" id="UP000613160"/>
    </source>
</evidence>
<dbReference type="InterPro" id="IPR021698">
    <property type="entry name" value="DUF3280"/>
</dbReference>
<dbReference type="Proteomes" id="UP000613160">
    <property type="component" value="Unassembled WGS sequence"/>
</dbReference>
<comment type="caution">
    <text evidence="2">The sequence shown here is derived from an EMBL/GenBank/DDBJ whole genome shotgun (WGS) entry which is preliminary data.</text>
</comment>
<feature type="chain" id="PRO_5037618936" description="DUF2380 domain-containing protein" evidence="1">
    <location>
        <begin position="27"/>
        <end position="177"/>
    </location>
</feature>
<dbReference type="AlphaFoldDB" id="A0A916Y9X3"/>
<evidence type="ECO:0008006" key="4">
    <source>
        <dbReference type="Google" id="ProtNLM"/>
    </source>
</evidence>
<keyword evidence="3" id="KW-1185">Reference proteome</keyword>
<reference evidence="2" key="1">
    <citation type="journal article" date="2014" name="Int. J. Syst. Evol. Microbiol.">
        <title>Complete genome sequence of Corynebacterium casei LMG S-19264T (=DSM 44701T), isolated from a smear-ripened cheese.</title>
        <authorList>
            <consortium name="US DOE Joint Genome Institute (JGI-PGF)"/>
            <person name="Walter F."/>
            <person name="Albersmeier A."/>
            <person name="Kalinowski J."/>
            <person name="Ruckert C."/>
        </authorList>
    </citation>
    <scope>NUCLEOTIDE SEQUENCE</scope>
    <source>
        <strain evidence="2">CGMCC 1.15493</strain>
    </source>
</reference>
<protein>
    <recommendedName>
        <fullName evidence="4">DUF2380 domain-containing protein</fullName>
    </recommendedName>
</protein>
<dbReference type="RefSeq" id="WP_188854619.1">
    <property type="nucleotide sequence ID" value="NZ_BMJJ01000013.1"/>
</dbReference>
<gene>
    <name evidence="2" type="ORF">GCM10011335_44110</name>
</gene>
<reference evidence="2" key="2">
    <citation type="submission" date="2020-09" db="EMBL/GenBank/DDBJ databases">
        <authorList>
            <person name="Sun Q."/>
            <person name="Zhou Y."/>
        </authorList>
    </citation>
    <scope>NUCLEOTIDE SEQUENCE</scope>
    <source>
        <strain evidence="2">CGMCC 1.15493</strain>
    </source>
</reference>
<sequence length="177" mass="18914">MRRQGGLFPVLLLAMVGPLMALPAAAAEKKVAVFDFELIDTSLEGEINGVNPAQTERLTLLAPKLRADIDGEPDLVVIDVAPVAAEATKQTLSKCERCVLALGKQLGADIVVIGTVQKVSNLILNINAYGHEVATGKLVAQGSADIRGNNDEMWGRGIEALWKNTLKKQFQAIETAQ</sequence>
<evidence type="ECO:0000313" key="2">
    <source>
        <dbReference type="EMBL" id="GGD36319.1"/>
    </source>
</evidence>
<organism evidence="2 3">
    <name type="scientific">Aureimonas glaciei</name>
    <dbReference type="NCBI Taxonomy" id="1776957"/>
    <lineage>
        <taxon>Bacteria</taxon>
        <taxon>Pseudomonadati</taxon>
        <taxon>Pseudomonadota</taxon>
        <taxon>Alphaproteobacteria</taxon>
        <taxon>Hyphomicrobiales</taxon>
        <taxon>Aurantimonadaceae</taxon>
        <taxon>Aureimonas</taxon>
    </lineage>
</organism>
<keyword evidence="1" id="KW-0732">Signal</keyword>
<dbReference type="Pfam" id="PF11684">
    <property type="entry name" value="DUF3280"/>
    <property type="match status" value="1"/>
</dbReference>
<name>A0A916Y9X3_9HYPH</name>
<accession>A0A916Y9X3</accession>
<dbReference type="EMBL" id="BMJJ01000013">
    <property type="protein sequence ID" value="GGD36319.1"/>
    <property type="molecule type" value="Genomic_DNA"/>
</dbReference>